<organism evidence="1 2">
    <name type="scientific">Acinetobacter larvae</name>
    <dbReference type="NCBI Taxonomy" id="1789224"/>
    <lineage>
        <taxon>Bacteria</taxon>
        <taxon>Pseudomonadati</taxon>
        <taxon>Pseudomonadota</taxon>
        <taxon>Gammaproteobacteria</taxon>
        <taxon>Moraxellales</taxon>
        <taxon>Moraxellaceae</taxon>
        <taxon>Acinetobacter</taxon>
    </lineage>
</organism>
<dbReference type="EMBL" id="CP016895">
    <property type="protein sequence ID" value="AOA58341.1"/>
    <property type="molecule type" value="Genomic_DNA"/>
</dbReference>
<dbReference type="STRING" id="1789224.BFG52_08220"/>
<keyword evidence="2" id="KW-1185">Reference proteome</keyword>
<protein>
    <submittedName>
        <fullName evidence="1">Uncharacterized protein</fullName>
    </submittedName>
</protein>
<dbReference type="AlphaFoldDB" id="A0A1B2LZK2"/>
<dbReference type="GO" id="GO:0019062">
    <property type="term" value="P:virion attachment to host cell"/>
    <property type="evidence" value="ECO:0007669"/>
    <property type="project" value="InterPro"/>
</dbReference>
<proteinExistence type="predicted"/>
<evidence type="ECO:0000313" key="2">
    <source>
        <dbReference type="Proteomes" id="UP000093391"/>
    </source>
</evidence>
<evidence type="ECO:0000313" key="1">
    <source>
        <dbReference type="EMBL" id="AOA58341.1"/>
    </source>
</evidence>
<dbReference type="KEGG" id="ala:BFG52_08220"/>
<dbReference type="GO" id="GO:0046718">
    <property type="term" value="P:symbiont entry into host cell"/>
    <property type="evidence" value="ECO:0007669"/>
    <property type="project" value="InterPro"/>
</dbReference>
<dbReference type="Proteomes" id="UP000093391">
    <property type="component" value="Chromosome"/>
</dbReference>
<sequence>MKNPALIAVPFASNGMKNKINIARENGQDPEDATWSQGFPRITMTAIEDGGLPPKGLDFNGVFYELSDNAAFLAKGGRYKFDANFVEQIGGYNKGAILQSDDGMVEFLCLIDGNKSNPNKNPEGWKVYAGGDTKIEDASTSQAGIVKLNNTLTSDSTTEALTAKQGKALKELVEQKLGKNDTIASAKKLETARKITYNGDATGSLLFDGSKDVECQLTLKASGVKAGKYGSASQFPVLTVNDKGQVTGVDLSDIKSASTTESGIVKLGDTLTSDSATEALTAKQGKILNESKLSLEQALYDMKRSYRHIELNMGSIQTTRVDLPKGFNGEITVKVVAATDGFVDIIGSMVMIGGLGYATGRDKYIPKGELKCTHIGLNIENLFYIGPTVLWDSEKQNGYFYIFKRQTGSITQCFYVDLLSSYKITDVVKFTDVTKTVPTIIDKTNFVDGGFGVNQKWVDLKSQRKFNTIYTNTSGAPIFIAVSAKKGSGSLDVESPAMYVDGEMVWQESWLLSKIIIVPPKSIYELRADKNPTANPIIEQWDEFRREV</sequence>
<dbReference type="OrthoDB" id="9810174at2"/>
<reference evidence="1 2" key="1">
    <citation type="submission" date="2016-08" db="EMBL/GenBank/DDBJ databases">
        <authorList>
            <person name="Seilhamer J.J."/>
        </authorList>
    </citation>
    <scope>NUCLEOTIDE SEQUENCE [LARGE SCALE GENOMIC DNA]</scope>
    <source>
        <strain evidence="1 2">BRTC-1</strain>
    </source>
</reference>
<dbReference type="RefSeq" id="WP_067554583.1">
    <property type="nucleotide sequence ID" value="NZ_CP016895.1"/>
</dbReference>
<gene>
    <name evidence="1" type="ORF">BFG52_08220</name>
</gene>
<dbReference type="Pfam" id="PF22337">
    <property type="entry name" value="Phage_fiber_rpt"/>
    <property type="match status" value="2"/>
</dbReference>
<name>A0A1B2LZK2_9GAMM</name>
<accession>A0A1B2LZK2</accession>
<dbReference type="InterPro" id="IPR054500">
    <property type="entry name" value="Phage_fiber_rpt"/>
</dbReference>